<accession>A0ABX0SGA2</accession>
<proteinExistence type="predicted"/>
<reference evidence="1 2" key="1">
    <citation type="submission" date="2020-02" db="EMBL/GenBank/DDBJ databases">
        <title>Sequencing the genomes of 1000 actinobacteria strains.</title>
        <authorList>
            <person name="Klenk H.-P."/>
        </authorList>
    </citation>
    <scope>NUCLEOTIDE SEQUENCE [LARGE SCALE GENOMIC DNA]</scope>
    <source>
        <strain evidence="1 2">DSM 19609</strain>
    </source>
</reference>
<name>A0ABX0SGA2_9ACTN</name>
<keyword evidence="2" id="KW-1185">Reference proteome</keyword>
<evidence type="ECO:0000313" key="1">
    <source>
        <dbReference type="EMBL" id="NIH56235.1"/>
    </source>
</evidence>
<gene>
    <name evidence="1" type="ORF">FB473_000880</name>
</gene>
<evidence type="ECO:0000313" key="2">
    <source>
        <dbReference type="Proteomes" id="UP000749311"/>
    </source>
</evidence>
<dbReference type="Proteomes" id="UP000749311">
    <property type="component" value="Unassembled WGS sequence"/>
</dbReference>
<dbReference type="RefSeq" id="WP_167165198.1">
    <property type="nucleotide sequence ID" value="NZ_BAAAOO010000002.1"/>
</dbReference>
<sequence length="127" mass="13960">MQTTIDLLTALAALLVAIGGVLTVVLVQGRRARAEADRMAAETQVMLAEVRANAQTAAHELQHNSGSSTKDAVARTEQLVAGIAEDVRQFRREMETERIARQTLDDSTRRTNSEIFRRLGDLENKTA</sequence>
<comment type="caution">
    <text evidence="1">The sequence shown here is derived from an EMBL/GenBank/DDBJ whole genome shotgun (WGS) entry which is preliminary data.</text>
</comment>
<organism evidence="1 2">
    <name type="scientific">Brooklawnia cerclae</name>
    <dbReference type="NCBI Taxonomy" id="349934"/>
    <lineage>
        <taxon>Bacteria</taxon>
        <taxon>Bacillati</taxon>
        <taxon>Actinomycetota</taxon>
        <taxon>Actinomycetes</taxon>
        <taxon>Propionibacteriales</taxon>
        <taxon>Propionibacteriaceae</taxon>
        <taxon>Brooklawnia</taxon>
    </lineage>
</organism>
<dbReference type="EMBL" id="JAAMOZ010000001">
    <property type="protein sequence ID" value="NIH56235.1"/>
    <property type="molecule type" value="Genomic_DNA"/>
</dbReference>
<protein>
    <submittedName>
        <fullName evidence="1">ABC-type transporter Mla subunit MlaD</fullName>
    </submittedName>
</protein>